<dbReference type="InterPro" id="IPR029063">
    <property type="entry name" value="SAM-dependent_MTases_sf"/>
</dbReference>
<proteinExistence type="inferred from homology"/>
<dbReference type="Pfam" id="PF17827">
    <property type="entry name" value="PrmC_N"/>
    <property type="match status" value="1"/>
</dbReference>
<evidence type="ECO:0000256" key="2">
    <source>
        <dbReference type="SAM" id="MobiDB-lite"/>
    </source>
</evidence>
<dbReference type="HOGENOM" id="CLU_018398_3_1_7"/>
<evidence type="ECO:0000256" key="1">
    <source>
        <dbReference type="HAMAP-Rule" id="MF_02126"/>
    </source>
</evidence>
<feature type="binding site" evidence="1">
    <location>
        <begin position="256"/>
        <end position="259"/>
    </location>
    <ligand>
        <name>substrate</name>
    </ligand>
</feature>
<keyword evidence="1 4" id="KW-0808">Transferase</keyword>
<keyword evidence="1 4" id="KW-0489">Methyltransferase</keyword>
<comment type="similarity">
    <text evidence="1">Belongs to the protein N5-glutamine methyltransferase family. PrmC subfamily.</text>
</comment>
<dbReference type="EC" id="2.1.1.297" evidence="1"/>
<keyword evidence="1" id="KW-0949">S-adenosyl-L-methionine</keyword>
<protein>
    <recommendedName>
        <fullName evidence="1">Release factor glutamine methyltransferase</fullName>
        <shortName evidence="1">RF MTase</shortName>
        <ecNumber evidence="1">2.1.1.297</ecNumber>
    </recommendedName>
    <alternativeName>
        <fullName evidence="1">N5-glutamine methyltransferase PrmC</fullName>
    </alternativeName>
    <alternativeName>
        <fullName evidence="1">Protein-(glutamine-N5) MTase PrmC</fullName>
    </alternativeName>
    <alternativeName>
        <fullName evidence="1">Protein-glutamine N-methyltransferase PrmC</fullName>
    </alternativeName>
</protein>
<reference evidence="4" key="1">
    <citation type="submission" date="2008-10" db="EMBL/GenBank/DDBJ databases">
        <title>Complete sequence of Desulfovibrio vulgaris str. 'Miyazaki F'.</title>
        <authorList>
            <person name="Lucas S."/>
            <person name="Copeland A."/>
            <person name="Lapidus A."/>
            <person name="Glavina del Rio T."/>
            <person name="Dalin E."/>
            <person name="Tice H."/>
            <person name="Bruce D."/>
            <person name="Goodwin L."/>
            <person name="Pitluck S."/>
            <person name="Sims D."/>
            <person name="Brettin T."/>
            <person name="Detter J.C."/>
            <person name="Han C."/>
            <person name="Larimer F."/>
            <person name="Land M."/>
            <person name="Hauser L."/>
            <person name="Kyrpides N."/>
            <person name="Mikhailova N."/>
            <person name="Hazen T.C."/>
            <person name="Richardson P."/>
        </authorList>
    </citation>
    <scope>NUCLEOTIDE SEQUENCE</scope>
    <source>
        <strain evidence="4">Miyazaki F</strain>
    </source>
</reference>
<dbReference type="GO" id="GO:0032259">
    <property type="term" value="P:methylation"/>
    <property type="evidence" value="ECO:0007669"/>
    <property type="project" value="UniProtKB-KW"/>
</dbReference>
<dbReference type="InterPro" id="IPR002052">
    <property type="entry name" value="DNA_methylase_N6_adenine_CS"/>
</dbReference>
<dbReference type="SUPFAM" id="SSF53335">
    <property type="entry name" value="S-adenosyl-L-methionine-dependent methyltransferases"/>
    <property type="match status" value="1"/>
</dbReference>
<dbReference type="eggNOG" id="COG2890">
    <property type="taxonomic scope" value="Bacteria"/>
</dbReference>
<comment type="catalytic activity">
    <reaction evidence="1">
        <text>L-glutaminyl-[peptide chain release factor] + S-adenosyl-L-methionine = N(5)-methyl-L-glutaminyl-[peptide chain release factor] + S-adenosyl-L-homocysteine + H(+)</text>
        <dbReference type="Rhea" id="RHEA:42896"/>
        <dbReference type="Rhea" id="RHEA-COMP:10271"/>
        <dbReference type="Rhea" id="RHEA-COMP:10272"/>
        <dbReference type="ChEBI" id="CHEBI:15378"/>
        <dbReference type="ChEBI" id="CHEBI:30011"/>
        <dbReference type="ChEBI" id="CHEBI:57856"/>
        <dbReference type="ChEBI" id="CHEBI:59789"/>
        <dbReference type="ChEBI" id="CHEBI:61891"/>
        <dbReference type="EC" id="2.1.1.297"/>
    </reaction>
</comment>
<dbReference type="EMBL" id="CP001197">
    <property type="protein sequence ID" value="ACL08393.1"/>
    <property type="molecule type" value="Genomic_DNA"/>
</dbReference>
<dbReference type="NCBIfam" id="TIGR03534">
    <property type="entry name" value="RF_mod_PrmC"/>
    <property type="match status" value="1"/>
</dbReference>
<feature type="binding site" evidence="1">
    <location>
        <position position="256"/>
    </location>
    <ligand>
        <name>S-adenosyl-L-methionine</name>
        <dbReference type="ChEBI" id="CHEBI:59789"/>
    </ligand>
</feature>
<accession>B8DLL7</accession>
<dbReference type="HAMAP" id="MF_02126">
    <property type="entry name" value="RF_methyltr_PrmC"/>
    <property type="match status" value="1"/>
</dbReference>
<dbReference type="STRING" id="883.DvMF_1445"/>
<gene>
    <name evidence="1" type="primary">prmC</name>
    <name evidence="4" type="ordered locus">DvMF_1445</name>
</gene>
<dbReference type="InterPro" id="IPR040758">
    <property type="entry name" value="PrmC_N"/>
</dbReference>
<comment type="function">
    <text evidence="1">Methylates the class 1 translation termination release factors RF1/PrfA and RF2/PrfB on the glutamine residue of the universally conserved GGQ motif.</text>
</comment>
<evidence type="ECO:0000313" key="4">
    <source>
        <dbReference type="EMBL" id="ACL08393.1"/>
    </source>
</evidence>
<dbReference type="PROSITE" id="PS00092">
    <property type="entry name" value="N6_MTASE"/>
    <property type="match status" value="1"/>
</dbReference>
<dbReference type="InterPro" id="IPR019874">
    <property type="entry name" value="RF_methyltr_PrmC"/>
</dbReference>
<feature type="binding site" evidence="1">
    <location>
        <begin position="156"/>
        <end position="160"/>
    </location>
    <ligand>
        <name>S-adenosyl-L-methionine</name>
        <dbReference type="ChEBI" id="CHEBI:59789"/>
    </ligand>
</feature>
<dbReference type="KEGG" id="dvm:DvMF_1445"/>
<dbReference type="PANTHER" id="PTHR18895">
    <property type="entry name" value="HEMK METHYLTRANSFERASE"/>
    <property type="match status" value="1"/>
</dbReference>
<feature type="region of interest" description="Disordered" evidence="2">
    <location>
        <begin position="204"/>
        <end position="225"/>
    </location>
</feature>
<dbReference type="AlphaFoldDB" id="B8DLL7"/>
<comment type="caution">
    <text evidence="1">Lacks conserved residue(s) required for the propagation of feature annotation.</text>
</comment>
<feature type="binding site" evidence="1">
    <location>
        <position position="179"/>
    </location>
    <ligand>
        <name>S-adenosyl-L-methionine</name>
        <dbReference type="ChEBI" id="CHEBI:59789"/>
    </ligand>
</feature>
<dbReference type="PANTHER" id="PTHR18895:SF74">
    <property type="entry name" value="MTRF1L RELEASE FACTOR GLUTAMINE METHYLTRANSFERASE"/>
    <property type="match status" value="1"/>
</dbReference>
<evidence type="ECO:0000259" key="3">
    <source>
        <dbReference type="Pfam" id="PF17827"/>
    </source>
</evidence>
<dbReference type="CDD" id="cd02440">
    <property type="entry name" value="AdoMet_MTases"/>
    <property type="match status" value="1"/>
</dbReference>
<dbReference type="GO" id="GO:0003676">
    <property type="term" value="F:nucleic acid binding"/>
    <property type="evidence" value="ECO:0007669"/>
    <property type="project" value="InterPro"/>
</dbReference>
<dbReference type="GO" id="GO:0102559">
    <property type="term" value="F:peptide chain release factor N(5)-glutamine methyltransferase activity"/>
    <property type="evidence" value="ECO:0007669"/>
    <property type="project" value="UniProtKB-EC"/>
</dbReference>
<dbReference type="Gene3D" id="1.10.8.10">
    <property type="entry name" value="DNA helicase RuvA subunit, C-terminal domain"/>
    <property type="match status" value="1"/>
</dbReference>
<dbReference type="InterPro" id="IPR050320">
    <property type="entry name" value="N5-glutamine_MTase"/>
</dbReference>
<organism evidence="4">
    <name type="scientific">Nitratidesulfovibrio vulgaris (strain DSM 19637 / Miyazaki F)</name>
    <name type="common">Desulfovibrio vulgaris</name>
    <dbReference type="NCBI Taxonomy" id="883"/>
    <lineage>
        <taxon>Bacteria</taxon>
        <taxon>Pseudomonadati</taxon>
        <taxon>Thermodesulfobacteriota</taxon>
        <taxon>Desulfovibrionia</taxon>
        <taxon>Desulfovibrionales</taxon>
        <taxon>Desulfovibrionaceae</taxon>
        <taxon>Nitratidesulfovibrio</taxon>
    </lineage>
</organism>
<dbReference type="Gene3D" id="3.40.50.150">
    <property type="entry name" value="Vaccinia Virus protein VP39"/>
    <property type="match status" value="1"/>
</dbReference>
<name>B8DLL7_NITV9</name>
<sequence>MSDHSPTTVPDPAGQDTPAALAALSAAAPQGLRAVVRAAAAHLESSPSPSVRDDAPRLTAELLVARVLSLPRQDLLLRLALHPAAPVTQDALAHAAALLARRAAGEPTAHILGEREFYGRDFLVTPATLIPRPETELLVETALSLAPRTAFFADCGTGTGCIAATLCAERDDLRGMACDISPDALAVAARNIVTHLGGAMEPTVAGDSRNAADNAPTSQNAQSAARRAAFQRCQPVLADFTRPLFRDGALDLLVSNPPYVSEAEHADLTPEVRDREPRSALVPCAGEGLDDAAAAQGRADGLGHARILVAEAGRVLRPGGLFLMEFGSAQGQAVAELFQPCSRLWAQVDIRRDLARLDRYVVARRGPRD</sequence>
<feature type="domain" description="Release factor glutamine methyltransferase N-terminal" evidence="3">
    <location>
        <begin position="54"/>
        <end position="113"/>
    </location>
</feature>